<keyword evidence="6" id="KW-0808">Transferase</keyword>
<dbReference type="GO" id="GO:0008360">
    <property type="term" value="P:regulation of cell shape"/>
    <property type="evidence" value="ECO:0007669"/>
    <property type="project" value="UniProtKB-KW"/>
</dbReference>
<dbReference type="EMBL" id="BHVZ01000009">
    <property type="protein sequence ID" value="GCB30078.1"/>
    <property type="molecule type" value="Genomic_DNA"/>
</dbReference>
<keyword evidence="12" id="KW-0131">Cell cycle</keyword>
<dbReference type="GO" id="GO:0008955">
    <property type="term" value="F:peptidoglycan glycosyltransferase activity"/>
    <property type="evidence" value="ECO:0007669"/>
    <property type="project" value="UniProtKB-EC"/>
</dbReference>
<comment type="function">
    <text evidence="21">Peptidoglycan polymerase that is essential for cell division.</text>
</comment>
<reference evidence="23 24" key="1">
    <citation type="submission" date="2018-10" db="EMBL/GenBank/DDBJ databases">
        <title>Draft Genome Sequence of Anaerotignum sp. KCTC 15736.</title>
        <authorList>
            <person name="Choi S.H."/>
            <person name="Kim J.S."/>
            <person name="Kang S.W."/>
            <person name="Lee J.S."/>
            <person name="Park S.H."/>
        </authorList>
    </citation>
    <scope>NUCLEOTIDE SEQUENCE [LARGE SCALE GENOMIC DNA]</scope>
    <source>
        <strain evidence="23 24">KCTC 15736</strain>
    </source>
</reference>
<evidence type="ECO:0000256" key="7">
    <source>
        <dbReference type="ARBA" id="ARBA00022692"/>
    </source>
</evidence>
<keyword evidence="4" id="KW-0132">Cell division</keyword>
<keyword evidence="7 22" id="KW-0812">Transmembrane</keyword>
<dbReference type="NCBIfam" id="TIGR02614">
    <property type="entry name" value="ftsW"/>
    <property type="match status" value="1"/>
</dbReference>
<keyword evidence="5" id="KW-0328">Glycosyltransferase</keyword>
<dbReference type="GO" id="GO:0032153">
    <property type="term" value="C:cell division site"/>
    <property type="evidence" value="ECO:0007669"/>
    <property type="project" value="TreeGrafter"/>
</dbReference>
<accession>A0A401LEW2</accession>
<keyword evidence="9" id="KW-0573">Peptidoglycan synthesis</keyword>
<feature type="transmembrane region" description="Helical" evidence="22">
    <location>
        <begin position="248"/>
        <end position="265"/>
    </location>
</feature>
<sequence>MSHVKPKKKTAKRKYRKPLGYDFTVLFIVLILVLFGVVMIFSSSYYYTMTTERFHNDMFYFLKRQSLWAVLGIVAMVGMMHIPYTLWRRFAKLAYWLSNLFLLALPFVGTEAGGQKRWLGIGSLSFQPSEFTKIAVILFLSSYVIEHRKELANLKGFFKACCVLLLPVALIAISNFSSALLVGLMGATILFVASPRVWYFGAAIAGAIPLCGLAVAIPKFRYRLTRIKTWLDPWADPTGDGFQTIQSLYALASGGLFGLGLGQSRQKTFIPEAYNDIIFAIICEELGIVGAALVILLFAVLIWRGIRIAMNAKDSYGMLVATGITAVIAFQSIINIGVVTNTIPNTGQPLPFISYGGTSLLFLMAMVGMLLNISRYPKDREN</sequence>
<keyword evidence="24" id="KW-1185">Reference proteome</keyword>
<keyword evidence="3" id="KW-1003">Cell membrane</keyword>
<feature type="transmembrane region" description="Helical" evidence="22">
    <location>
        <begin position="21"/>
        <end position="47"/>
    </location>
</feature>
<evidence type="ECO:0000256" key="14">
    <source>
        <dbReference type="ARBA" id="ARBA00032370"/>
    </source>
</evidence>
<comment type="caution">
    <text evidence="23">The sequence shown here is derived from an EMBL/GenBank/DDBJ whole genome shotgun (WGS) entry which is preliminary data.</text>
</comment>
<evidence type="ECO:0000313" key="24">
    <source>
        <dbReference type="Proteomes" id="UP000287361"/>
    </source>
</evidence>
<comment type="pathway">
    <text evidence="2">Cell wall biogenesis; peptidoglycan biosynthesis.</text>
</comment>
<evidence type="ECO:0000256" key="11">
    <source>
        <dbReference type="ARBA" id="ARBA00023136"/>
    </source>
</evidence>
<feature type="transmembrane region" description="Helical" evidence="22">
    <location>
        <begin position="352"/>
        <end position="373"/>
    </location>
</feature>
<feature type="transmembrane region" description="Helical" evidence="22">
    <location>
        <begin position="277"/>
        <end position="303"/>
    </location>
</feature>
<evidence type="ECO:0000256" key="8">
    <source>
        <dbReference type="ARBA" id="ARBA00022960"/>
    </source>
</evidence>
<dbReference type="GO" id="GO:0015648">
    <property type="term" value="F:lipid-linked peptidoglycan transporter activity"/>
    <property type="evidence" value="ECO:0007669"/>
    <property type="project" value="TreeGrafter"/>
</dbReference>
<dbReference type="PANTHER" id="PTHR30474">
    <property type="entry name" value="CELL CYCLE PROTEIN"/>
    <property type="match status" value="1"/>
</dbReference>
<keyword evidence="13" id="KW-0961">Cell wall biogenesis/degradation</keyword>
<comment type="subcellular location">
    <subcellularLocation>
        <location evidence="1">Cell membrane</location>
        <topology evidence="1">Multi-pass membrane protein</topology>
    </subcellularLocation>
</comment>
<feature type="transmembrane region" description="Helical" evidence="22">
    <location>
        <begin position="157"/>
        <end position="185"/>
    </location>
</feature>
<name>A0A401LEW2_9FIRM</name>
<dbReference type="InterPro" id="IPR001182">
    <property type="entry name" value="FtsW/RodA"/>
</dbReference>
<evidence type="ECO:0000256" key="10">
    <source>
        <dbReference type="ARBA" id="ARBA00022989"/>
    </source>
</evidence>
<dbReference type="Proteomes" id="UP000287361">
    <property type="component" value="Unassembled WGS sequence"/>
</dbReference>
<evidence type="ECO:0000256" key="3">
    <source>
        <dbReference type="ARBA" id="ARBA00022475"/>
    </source>
</evidence>
<evidence type="ECO:0000256" key="5">
    <source>
        <dbReference type="ARBA" id="ARBA00022676"/>
    </source>
</evidence>
<comment type="catalytic activity">
    <reaction evidence="20">
        <text>[GlcNAc-(1-&gt;4)-Mur2Ac(oyl-L-Ala-gamma-D-Glu-L-Lys-D-Ala-D-Ala)](n)-di-trans,octa-cis-undecaprenyl diphosphate + beta-D-GlcNAc-(1-&gt;4)-Mur2Ac(oyl-L-Ala-gamma-D-Glu-L-Lys-D-Ala-D-Ala)-di-trans,octa-cis-undecaprenyl diphosphate = [GlcNAc-(1-&gt;4)-Mur2Ac(oyl-L-Ala-gamma-D-Glu-L-Lys-D-Ala-D-Ala)](n+1)-di-trans,octa-cis-undecaprenyl diphosphate + di-trans,octa-cis-undecaprenyl diphosphate + H(+)</text>
        <dbReference type="Rhea" id="RHEA:23708"/>
        <dbReference type="Rhea" id="RHEA-COMP:9602"/>
        <dbReference type="Rhea" id="RHEA-COMP:9603"/>
        <dbReference type="ChEBI" id="CHEBI:15378"/>
        <dbReference type="ChEBI" id="CHEBI:58405"/>
        <dbReference type="ChEBI" id="CHEBI:60033"/>
        <dbReference type="ChEBI" id="CHEBI:78435"/>
        <dbReference type="EC" id="2.4.99.28"/>
    </reaction>
</comment>
<evidence type="ECO:0000256" key="9">
    <source>
        <dbReference type="ARBA" id="ARBA00022984"/>
    </source>
</evidence>
<protein>
    <recommendedName>
        <fullName evidence="17">Probable peptidoglycan glycosyltransferase FtsW</fullName>
        <ecNumber evidence="19">2.4.99.28</ecNumber>
    </recommendedName>
    <alternativeName>
        <fullName evidence="18">Cell division protein FtsW</fullName>
    </alternativeName>
    <alternativeName>
        <fullName evidence="15">Cell wall polymerase</fullName>
    </alternativeName>
    <alternativeName>
        <fullName evidence="14">Peptidoglycan polymerase</fullName>
    </alternativeName>
</protein>
<dbReference type="GO" id="GO:0009252">
    <property type="term" value="P:peptidoglycan biosynthetic process"/>
    <property type="evidence" value="ECO:0007669"/>
    <property type="project" value="UniProtKB-KW"/>
</dbReference>
<feature type="transmembrane region" description="Helical" evidence="22">
    <location>
        <begin position="315"/>
        <end position="340"/>
    </location>
</feature>
<evidence type="ECO:0000256" key="17">
    <source>
        <dbReference type="ARBA" id="ARBA00041185"/>
    </source>
</evidence>
<evidence type="ECO:0000256" key="21">
    <source>
        <dbReference type="ARBA" id="ARBA00049966"/>
    </source>
</evidence>
<dbReference type="GO" id="GO:0005886">
    <property type="term" value="C:plasma membrane"/>
    <property type="evidence" value="ECO:0007669"/>
    <property type="project" value="UniProtKB-SubCell"/>
</dbReference>
<evidence type="ECO:0000256" key="4">
    <source>
        <dbReference type="ARBA" id="ARBA00022618"/>
    </source>
</evidence>
<evidence type="ECO:0000256" key="6">
    <source>
        <dbReference type="ARBA" id="ARBA00022679"/>
    </source>
</evidence>
<dbReference type="PANTHER" id="PTHR30474:SF2">
    <property type="entry name" value="PEPTIDOGLYCAN GLYCOSYLTRANSFERASE FTSW-RELATED"/>
    <property type="match status" value="1"/>
</dbReference>
<evidence type="ECO:0000256" key="12">
    <source>
        <dbReference type="ARBA" id="ARBA00023306"/>
    </source>
</evidence>
<dbReference type="InterPro" id="IPR013437">
    <property type="entry name" value="FtsW"/>
</dbReference>
<evidence type="ECO:0000256" key="16">
    <source>
        <dbReference type="ARBA" id="ARBA00038053"/>
    </source>
</evidence>
<evidence type="ECO:0000256" key="15">
    <source>
        <dbReference type="ARBA" id="ARBA00033270"/>
    </source>
</evidence>
<evidence type="ECO:0000256" key="20">
    <source>
        <dbReference type="ARBA" id="ARBA00049902"/>
    </source>
</evidence>
<evidence type="ECO:0000256" key="19">
    <source>
        <dbReference type="ARBA" id="ARBA00044770"/>
    </source>
</evidence>
<dbReference type="OrthoDB" id="9812661at2"/>
<feature type="transmembrane region" description="Helical" evidence="22">
    <location>
        <begin position="67"/>
        <end position="86"/>
    </location>
</feature>
<comment type="similarity">
    <text evidence="16">Belongs to the SEDS family. FtsW subfamily.</text>
</comment>
<keyword evidence="8" id="KW-0133">Cell shape</keyword>
<evidence type="ECO:0000256" key="22">
    <source>
        <dbReference type="SAM" id="Phobius"/>
    </source>
</evidence>
<organism evidence="23 24">
    <name type="scientific">Anaerotignum faecicola</name>
    <dbReference type="NCBI Taxonomy" id="2358141"/>
    <lineage>
        <taxon>Bacteria</taxon>
        <taxon>Bacillati</taxon>
        <taxon>Bacillota</taxon>
        <taxon>Clostridia</taxon>
        <taxon>Lachnospirales</taxon>
        <taxon>Anaerotignaceae</taxon>
        <taxon>Anaerotignum</taxon>
    </lineage>
</organism>
<dbReference type="Pfam" id="PF01098">
    <property type="entry name" value="FTSW_RODA_SPOVE"/>
    <property type="match status" value="1"/>
</dbReference>
<keyword evidence="11 22" id="KW-0472">Membrane</keyword>
<dbReference type="EC" id="2.4.99.28" evidence="19"/>
<evidence type="ECO:0000256" key="13">
    <source>
        <dbReference type="ARBA" id="ARBA00023316"/>
    </source>
</evidence>
<evidence type="ECO:0000256" key="18">
    <source>
        <dbReference type="ARBA" id="ARBA00041418"/>
    </source>
</evidence>
<keyword evidence="10 22" id="KW-1133">Transmembrane helix</keyword>
<feature type="transmembrane region" description="Helical" evidence="22">
    <location>
        <begin position="197"/>
        <end position="217"/>
    </location>
</feature>
<evidence type="ECO:0000256" key="2">
    <source>
        <dbReference type="ARBA" id="ARBA00004752"/>
    </source>
</evidence>
<evidence type="ECO:0000313" key="23">
    <source>
        <dbReference type="EMBL" id="GCB30078.1"/>
    </source>
</evidence>
<proteinExistence type="inferred from homology"/>
<dbReference type="GO" id="GO:0071555">
    <property type="term" value="P:cell wall organization"/>
    <property type="evidence" value="ECO:0007669"/>
    <property type="project" value="UniProtKB-KW"/>
</dbReference>
<dbReference type="GO" id="GO:0051301">
    <property type="term" value="P:cell division"/>
    <property type="evidence" value="ECO:0007669"/>
    <property type="project" value="UniProtKB-KW"/>
</dbReference>
<gene>
    <name evidence="23" type="ORF">KGMB03357_17390</name>
</gene>
<evidence type="ECO:0000256" key="1">
    <source>
        <dbReference type="ARBA" id="ARBA00004651"/>
    </source>
</evidence>
<dbReference type="AlphaFoldDB" id="A0A401LEW2"/>